<feature type="transmembrane region" description="Helical" evidence="1">
    <location>
        <begin position="98"/>
        <end position="119"/>
    </location>
</feature>
<dbReference type="InterPro" id="IPR007163">
    <property type="entry name" value="VCA0040-like"/>
</dbReference>
<dbReference type="Pfam" id="PF04018">
    <property type="entry name" value="VCA0040-like"/>
    <property type="match status" value="1"/>
</dbReference>
<dbReference type="EMBL" id="CP065856">
    <property type="protein sequence ID" value="QPV64467.1"/>
    <property type="molecule type" value="Genomic_DNA"/>
</dbReference>
<keyword evidence="1" id="KW-0472">Membrane</keyword>
<dbReference type="PANTHER" id="PTHR37308">
    <property type="entry name" value="INTEGRAL MEMBRANE PROTEIN"/>
    <property type="match status" value="1"/>
</dbReference>
<name>A0A7T3KWL8_9EURY</name>
<evidence type="ECO:0000256" key="1">
    <source>
        <dbReference type="SAM" id="Phobius"/>
    </source>
</evidence>
<keyword evidence="1" id="KW-1133">Transmembrane helix</keyword>
<sequence>MTTAPDSARDEVTLRESVPPAREWARTFVVGLFMGSADAVPGVSGGTIALIAGIYERLITAINEVTPGRFLDGVRALTPLDGGVSLDRAAAVLEEVDGWFLIALLGGIFSAIVLVTRIVDIANDAVPVLLFGFFFGLIGASAVILFRAVSVRTVPEVVAAVAGFTVAFVVSGYGEVLESGGLAVVFGAGALAISAMILPGISGSLVLVILSQYERMSSTLSAFIDALIGVVTGGGVAPVIDRGVVVVTFVCGGLVGLFTVSRVIRRALDYNREVTFAFLVALVLGALRAPIVTLSDASEYPSVVWDTPTIQAFAGAAVVGAVVVFVLDWYAVDLDLDSV</sequence>
<feature type="transmembrane region" description="Helical" evidence="1">
    <location>
        <begin position="246"/>
        <end position="264"/>
    </location>
</feature>
<feature type="transmembrane region" description="Helical" evidence="1">
    <location>
        <begin position="222"/>
        <end position="240"/>
    </location>
</feature>
<keyword evidence="1" id="KW-0812">Transmembrane</keyword>
<dbReference type="RefSeq" id="WP_198063236.1">
    <property type="nucleotide sequence ID" value="NZ_CP065856.1"/>
</dbReference>
<dbReference type="GeneID" id="60588348"/>
<organism evidence="2 3">
    <name type="scientific">Halosimplex litoreum</name>
    <dbReference type="NCBI Taxonomy" id="1198301"/>
    <lineage>
        <taxon>Archaea</taxon>
        <taxon>Methanobacteriati</taxon>
        <taxon>Methanobacteriota</taxon>
        <taxon>Stenosarchaea group</taxon>
        <taxon>Halobacteria</taxon>
        <taxon>Halobacteriales</taxon>
        <taxon>Haloarculaceae</taxon>
        <taxon>Halosimplex</taxon>
    </lineage>
</organism>
<feature type="transmembrane region" description="Helical" evidence="1">
    <location>
        <begin position="312"/>
        <end position="332"/>
    </location>
</feature>
<evidence type="ECO:0000313" key="2">
    <source>
        <dbReference type="EMBL" id="QPV64467.1"/>
    </source>
</evidence>
<feature type="transmembrane region" description="Helical" evidence="1">
    <location>
        <begin position="276"/>
        <end position="292"/>
    </location>
</feature>
<reference evidence="2 3" key="1">
    <citation type="submission" date="2020-12" db="EMBL/GenBank/DDBJ databases">
        <title>Halosimplex halophilum sp. nov. and Halosimplex salinum sp. nov., two new members of the genus Halosimplex.</title>
        <authorList>
            <person name="Cui H.L."/>
        </authorList>
    </citation>
    <scope>NUCLEOTIDE SEQUENCE [LARGE SCALE GENOMIC DNA]</scope>
    <source>
        <strain evidence="2 3">YGH94</strain>
    </source>
</reference>
<evidence type="ECO:0000313" key="3">
    <source>
        <dbReference type="Proteomes" id="UP000595001"/>
    </source>
</evidence>
<proteinExistence type="predicted"/>
<dbReference type="KEGG" id="hlt:I7X12_07605"/>
<gene>
    <name evidence="2" type="ORF">I7X12_07605</name>
</gene>
<feature type="transmembrane region" description="Helical" evidence="1">
    <location>
        <begin position="180"/>
        <end position="210"/>
    </location>
</feature>
<feature type="transmembrane region" description="Helical" evidence="1">
    <location>
        <begin position="125"/>
        <end position="145"/>
    </location>
</feature>
<feature type="transmembrane region" description="Helical" evidence="1">
    <location>
        <begin position="157"/>
        <end position="174"/>
    </location>
</feature>
<dbReference type="AlphaFoldDB" id="A0A7T3KWL8"/>
<dbReference type="PANTHER" id="PTHR37308:SF1">
    <property type="entry name" value="POLYPRENYL-PHOSPHATE TRANSPORTER"/>
    <property type="match status" value="1"/>
</dbReference>
<keyword evidence="3" id="KW-1185">Reference proteome</keyword>
<dbReference type="Proteomes" id="UP000595001">
    <property type="component" value="Chromosome"/>
</dbReference>
<dbReference type="OrthoDB" id="313161at2157"/>
<accession>A0A7T3KWL8</accession>
<protein>
    <submittedName>
        <fullName evidence="2">DUF368 domain-containing protein</fullName>
    </submittedName>
</protein>